<keyword evidence="3 6" id="KW-0812">Transmembrane</keyword>
<sequence>MRAPVVVSLLLVSLAFPLVFADPYYQRIGVMTLIFGLLATSLGILVGRLRIISAGHSAFFGIGAYTSALLSVKAGVPFLAALASAALLTGLIGLAVSVPLLKLKGHFFAMGTMAFGIIIQMLLLNWESLTNGPNGVPGIPLPALPGYVLATDRSIYYFALALLILTLWLLQRLYRSPIGRALVAIREDEIVAATLGIRVLRYKMLAFTLSTALAGVAGSLFAHYMAFINFNSFSPAESFMLLAMVITGGMNHLLGPLLGAALFTVLPEWLRELQDYRFLLYGVILTCVLLLRPEGLLGEGGRLRPRKASRPAEKIGSRLGWKLRWKRRKTPDARTTAAGSQGAE</sequence>
<reference evidence="7 8" key="1">
    <citation type="submission" date="2024-04" db="EMBL/GenBank/DDBJ databases">
        <title>draft genome sequnece of Paenibacillus filicis.</title>
        <authorList>
            <person name="Kim D.-U."/>
        </authorList>
    </citation>
    <scope>NUCLEOTIDE SEQUENCE [LARGE SCALE GENOMIC DNA]</scope>
    <source>
        <strain evidence="7 8">KACC14197</strain>
    </source>
</reference>
<feature type="transmembrane region" description="Helical" evidence="6">
    <location>
        <begin position="54"/>
        <end position="72"/>
    </location>
</feature>
<feature type="transmembrane region" description="Helical" evidence="6">
    <location>
        <begin position="107"/>
        <end position="126"/>
    </location>
</feature>
<evidence type="ECO:0000256" key="4">
    <source>
        <dbReference type="ARBA" id="ARBA00022989"/>
    </source>
</evidence>
<dbReference type="PANTHER" id="PTHR30482:SF10">
    <property type="entry name" value="HIGH-AFFINITY BRANCHED-CHAIN AMINO ACID TRANSPORT PROTEIN BRAE"/>
    <property type="match status" value="1"/>
</dbReference>
<dbReference type="Pfam" id="PF02653">
    <property type="entry name" value="BPD_transp_2"/>
    <property type="match status" value="1"/>
</dbReference>
<dbReference type="RefSeq" id="WP_341416369.1">
    <property type="nucleotide sequence ID" value="NZ_JBBPCC010000009.1"/>
</dbReference>
<accession>A0ABU9DNE7</accession>
<keyword evidence="8" id="KW-1185">Reference proteome</keyword>
<feature type="transmembrane region" description="Helical" evidence="6">
    <location>
        <begin position="205"/>
        <end position="227"/>
    </location>
</feature>
<feature type="transmembrane region" description="Helical" evidence="6">
    <location>
        <begin position="154"/>
        <end position="170"/>
    </location>
</feature>
<evidence type="ECO:0000313" key="7">
    <source>
        <dbReference type="EMBL" id="MEK8129268.1"/>
    </source>
</evidence>
<feature type="transmembrane region" description="Helical" evidence="6">
    <location>
        <begin position="239"/>
        <end position="266"/>
    </location>
</feature>
<dbReference type="InterPro" id="IPR001851">
    <property type="entry name" value="ABC_transp_permease"/>
</dbReference>
<feature type="transmembrane region" description="Helical" evidence="6">
    <location>
        <begin position="278"/>
        <end position="297"/>
    </location>
</feature>
<evidence type="ECO:0000256" key="1">
    <source>
        <dbReference type="ARBA" id="ARBA00004651"/>
    </source>
</evidence>
<protein>
    <submittedName>
        <fullName evidence="7">Branched-chain amino acid ABC transporter permease</fullName>
    </submittedName>
</protein>
<gene>
    <name evidence="7" type="ORF">WMW72_15280</name>
</gene>
<comment type="subcellular location">
    <subcellularLocation>
        <location evidence="1">Cell membrane</location>
        <topology evidence="1">Multi-pass membrane protein</topology>
    </subcellularLocation>
</comment>
<proteinExistence type="predicted"/>
<organism evidence="7 8">
    <name type="scientific">Paenibacillus filicis</name>
    <dbReference type="NCBI Taxonomy" id="669464"/>
    <lineage>
        <taxon>Bacteria</taxon>
        <taxon>Bacillati</taxon>
        <taxon>Bacillota</taxon>
        <taxon>Bacilli</taxon>
        <taxon>Bacillales</taxon>
        <taxon>Paenibacillaceae</taxon>
        <taxon>Paenibacillus</taxon>
    </lineage>
</organism>
<dbReference type="PANTHER" id="PTHR30482">
    <property type="entry name" value="HIGH-AFFINITY BRANCHED-CHAIN AMINO ACID TRANSPORT SYSTEM PERMEASE"/>
    <property type="match status" value="1"/>
</dbReference>
<evidence type="ECO:0000256" key="6">
    <source>
        <dbReference type="SAM" id="Phobius"/>
    </source>
</evidence>
<dbReference type="Proteomes" id="UP001469365">
    <property type="component" value="Unassembled WGS sequence"/>
</dbReference>
<evidence type="ECO:0000313" key="8">
    <source>
        <dbReference type="Proteomes" id="UP001469365"/>
    </source>
</evidence>
<dbReference type="InterPro" id="IPR043428">
    <property type="entry name" value="LivM-like"/>
</dbReference>
<comment type="caution">
    <text evidence="7">The sequence shown here is derived from an EMBL/GenBank/DDBJ whole genome shotgun (WGS) entry which is preliminary data.</text>
</comment>
<evidence type="ECO:0000256" key="5">
    <source>
        <dbReference type="ARBA" id="ARBA00023136"/>
    </source>
</evidence>
<keyword evidence="2" id="KW-1003">Cell membrane</keyword>
<name>A0ABU9DNE7_9BACL</name>
<keyword evidence="5 6" id="KW-0472">Membrane</keyword>
<evidence type="ECO:0000256" key="2">
    <source>
        <dbReference type="ARBA" id="ARBA00022475"/>
    </source>
</evidence>
<feature type="transmembrane region" description="Helical" evidence="6">
    <location>
        <begin position="31"/>
        <end position="47"/>
    </location>
</feature>
<evidence type="ECO:0000256" key="3">
    <source>
        <dbReference type="ARBA" id="ARBA00022692"/>
    </source>
</evidence>
<keyword evidence="4 6" id="KW-1133">Transmembrane helix</keyword>
<feature type="transmembrane region" description="Helical" evidence="6">
    <location>
        <begin position="78"/>
        <end position="100"/>
    </location>
</feature>
<dbReference type="CDD" id="cd06581">
    <property type="entry name" value="TM_PBP1_LivM_like"/>
    <property type="match status" value="1"/>
</dbReference>
<dbReference type="EMBL" id="JBBPCC010000009">
    <property type="protein sequence ID" value="MEK8129268.1"/>
    <property type="molecule type" value="Genomic_DNA"/>
</dbReference>